<proteinExistence type="predicted"/>
<feature type="transmembrane region" description="Helical" evidence="7">
    <location>
        <begin position="168"/>
        <end position="191"/>
    </location>
</feature>
<keyword evidence="3" id="KW-0378">Hydrolase</keyword>
<dbReference type="InterPro" id="IPR057023">
    <property type="entry name" value="PTP-SAK"/>
</dbReference>
<feature type="transmembrane region" description="Helical" evidence="7">
    <location>
        <begin position="110"/>
        <end position="129"/>
    </location>
</feature>
<sequence>MPEVSIQIVESRAPAPLKRFQEAGKSVMHSSSLTVVLPVSVLEDAQWPAMGPFDGRTQPPKDEDEEAQLEELRRKRQEKLEAVQALGGHAAGKRMTGRQRARWMIEGWKWQLFLLVVAIIDIAMLFVELNAGPGAMIPVAVVTFVVLFIFVVDLIIRYYAFRNKLFSSFWFWFDFFVVAFSIVLFLIGLGFGSTDAEVGQSGSTAARGGKALRGMIVALRWLRAARLVIKLTQVKGGASTAARHATGENKKRYVDLEHGFDLDLAYVLPDLIAMSVPAIGWTALYRNPLPEVARFLELRHGKGGYTIINCCPELPYPPDKFKSGEVVRFDIQDHTPPNMLQFVSFLNSMRHKPASHTLAIHCRGGKGRTGSMCCAWLLYSRACLDADDALTHFALERTELSLGKKKIQGVDTPSQRRYVHQLDALLRAQSAYLTEPTRRRRAPASTSDAQGEESATSLREESSSSSSSCWSPDGTDGSCRSPNGRPAGSLVRPPACPTASMRSLDLVNWYAKAPKGALVCAVHRNGGEGEDRGKVVHWSPPVRDFSTAGSLISFDLAGVDVDGDVRVSVFALDDLLKVRRKRLKKGLAARLPFDAAPTGPWEDTADTPETAMRQKKSKKDDKRVIAGKESGCKFFLLFHTGFVSSTGEMPVPLKMMDKAFKNKGKKYRPEGVATLRFELLEKASIKPTLGAAVDQAVGAHEAELSADPSADSSTSSATRNQGALARARKASGASSSVETSAMPETTRPTGESTALAEMMAAAEGDRSDDQI</sequence>
<protein>
    <submittedName>
        <fullName evidence="10">Phosphatidylinositol-trisphosphate 3-phosphatase TPTe2-like protein</fullName>
    </submittedName>
</protein>
<feature type="domain" description="Tyrosine specific protein phosphatases" evidence="8">
    <location>
        <begin position="340"/>
        <end position="408"/>
    </location>
</feature>
<evidence type="ECO:0000259" key="8">
    <source>
        <dbReference type="PROSITE" id="PS50056"/>
    </source>
</evidence>
<dbReference type="OrthoDB" id="16692at2759"/>
<dbReference type="InterPro" id="IPR029023">
    <property type="entry name" value="Tensin_phosphatase"/>
</dbReference>
<evidence type="ECO:0000313" key="11">
    <source>
        <dbReference type="Proteomes" id="UP000037460"/>
    </source>
</evidence>
<dbReference type="Proteomes" id="UP000037460">
    <property type="component" value="Unassembled WGS sequence"/>
</dbReference>
<evidence type="ECO:0000259" key="9">
    <source>
        <dbReference type="PROSITE" id="PS51181"/>
    </source>
</evidence>
<name>A0A0M0JET4_9EUKA</name>
<dbReference type="InterPro" id="IPR016130">
    <property type="entry name" value="Tyr_Pase_AS"/>
</dbReference>
<dbReference type="Gene3D" id="3.90.190.10">
    <property type="entry name" value="Protein tyrosine phosphatase superfamily"/>
    <property type="match status" value="1"/>
</dbReference>
<dbReference type="GO" id="GO:0005829">
    <property type="term" value="C:cytosol"/>
    <property type="evidence" value="ECO:0007669"/>
    <property type="project" value="TreeGrafter"/>
</dbReference>
<dbReference type="Pfam" id="PF22784">
    <property type="entry name" value="PTP-SAK"/>
    <property type="match status" value="1"/>
</dbReference>
<evidence type="ECO:0000256" key="3">
    <source>
        <dbReference type="ARBA" id="ARBA00022801"/>
    </source>
</evidence>
<feature type="region of interest" description="Disordered" evidence="6">
    <location>
        <begin position="433"/>
        <end position="495"/>
    </location>
</feature>
<feature type="region of interest" description="Disordered" evidence="6">
    <location>
        <begin position="702"/>
        <end position="771"/>
    </location>
</feature>
<dbReference type="Pfam" id="PF00520">
    <property type="entry name" value="Ion_trans"/>
    <property type="match status" value="1"/>
</dbReference>
<dbReference type="InterPro" id="IPR005821">
    <property type="entry name" value="Ion_trans_dom"/>
</dbReference>
<dbReference type="SUPFAM" id="SSF52799">
    <property type="entry name" value="(Phosphotyrosine protein) phosphatases II"/>
    <property type="match status" value="1"/>
</dbReference>
<evidence type="ECO:0000256" key="6">
    <source>
        <dbReference type="SAM" id="MobiDB-lite"/>
    </source>
</evidence>
<dbReference type="InterPro" id="IPR029021">
    <property type="entry name" value="Prot-tyrosine_phosphatase-like"/>
</dbReference>
<feature type="compositionally biased region" description="Polar residues" evidence="6">
    <location>
        <begin position="737"/>
        <end position="752"/>
    </location>
</feature>
<dbReference type="Gene3D" id="1.20.120.350">
    <property type="entry name" value="Voltage-gated potassium channels. Chain C"/>
    <property type="match status" value="1"/>
</dbReference>
<dbReference type="PANTHER" id="PTHR12305">
    <property type="entry name" value="PHOSPHATASE WITH HOMOLOGY TO TENSIN"/>
    <property type="match status" value="1"/>
</dbReference>
<keyword evidence="2 7" id="KW-0812">Transmembrane</keyword>
<reference evidence="11" key="1">
    <citation type="journal article" date="2015" name="PLoS Genet.">
        <title>Genome Sequence and Transcriptome Analyses of Chrysochromulina tobin: Metabolic Tools for Enhanced Algal Fitness in the Prominent Order Prymnesiales (Haptophyceae).</title>
        <authorList>
            <person name="Hovde B.T."/>
            <person name="Deodato C.R."/>
            <person name="Hunsperger H.M."/>
            <person name="Ryken S.A."/>
            <person name="Yost W."/>
            <person name="Jha R.K."/>
            <person name="Patterson J."/>
            <person name="Monnat R.J. Jr."/>
            <person name="Barlow S.B."/>
            <person name="Starkenburg S.R."/>
            <person name="Cattolico R.A."/>
        </authorList>
    </citation>
    <scope>NUCLEOTIDE SEQUENCE</scope>
    <source>
        <strain evidence="11">CCMP291</strain>
    </source>
</reference>
<dbReference type="EMBL" id="JWZX01003057">
    <property type="protein sequence ID" value="KOO24753.1"/>
    <property type="molecule type" value="Genomic_DNA"/>
</dbReference>
<dbReference type="GO" id="GO:0005216">
    <property type="term" value="F:monoatomic ion channel activity"/>
    <property type="evidence" value="ECO:0007669"/>
    <property type="project" value="InterPro"/>
</dbReference>
<organism evidence="10 11">
    <name type="scientific">Chrysochromulina tobinii</name>
    <dbReference type="NCBI Taxonomy" id="1460289"/>
    <lineage>
        <taxon>Eukaryota</taxon>
        <taxon>Haptista</taxon>
        <taxon>Haptophyta</taxon>
        <taxon>Prymnesiophyceae</taxon>
        <taxon>Prymnesiales</taxon>
        <taxon>Chrysochromulinaceae</taxon>
        <taxon>Chrysochromulina</taxon>
    </lineage>
</organism>
<evidence type="ECO:0000256" key="2">
    <source>
        <dbReference type="ARBA" id="ARBA00022692"/>
    </source>
</evidence>
<evidence type="ECO:0000313" key="10">
    <source>
        <dbReference type="EMBL" id="KOO24753.1"/>
    </source>
</evidence>
<dbReference type="InterPro" id="IPR000387">
    <property type="entry name" value="Tyr_Pase_dom"/>
</dbReference>
<evidence type="ECO:0000256" key="7">
    <source>
        <dbReference type="SAM" id="Phobius"/>
    </source>
</evidence>
<evidence type="ECO:0000256" key="1">
    <source>
        <dbReference type="ARBA" id="ARBA00004141"/>
    </source>
</evidence>
<feature type="compositionally biased region" description="Low complexity" evidence="6">
    <location>
        <begin position="452"/>
        <end position="471"/>
    </location>
</feature>
<feature type="transmembrane region" description="Helical" evidence="7">
    <location>
        <begin position="135"/>
        <end position="156"/>
    </location>
</feature>
<dbReference type="SMART" id="SM00404">
    <property type="entry name" value="PTPc_motif"/>
    <property type="match status" value="1"/>
</dbReference>
<dbReference type="PANTHER" id="PTHR12305:SF60">
    <property type="entry name" value="PHOSPHATIDYLINOSITOL 3,4,5-TRISPHOSPHATE 3-PHOSPHATASE TPTE2-RELATED"/>
    <property type="match status" value="1"/>
</dbReference>
<keyword evidence="5 7" id="KW-0472">Membrane</keyword>
<feature type="region of interest" description="Disordered" evidence="6">
    <location>
        <begin position="598"/>
        <end position="622"/>
    </location>
</feature>
<dbReference type="InterPro" id="IPR003595">
    <property type="entry name" value="Tyr_Pase_cat"/>
</dbReference>
<gene>
    <name evidence="10" type="ORF">Ctob_003434</name>
</gene>
<dbReference type="GO" id="GO:0016020">
    <property type="term" value="C:membrane"/>
    <property type="evidence" value="ECO:0007669"/>
    <property type="project" value="UniProtKB-SubCell"/>
</dbReference>
<comment type="caution">
    <text evidence="10">The sequence shown here is derived from an EMBL/GenBank/DDBJ whole genome shotgun (WGS) entry which is preliminary data.</text>
</comment>
<keyword evidence="11" id="KW-1185">Reference proteome</keyword>
<dbReference type="InterPro" id="IPR051281">
    <property type="entry name" value="Dual-spec_lipid-protein_phosph"/>
</dbReference>
<evidence type="ECO:0000256" key="4">
    <source>
        <dbReference type="ARBA" id="ARBA00022989"/>
    </source>
</evidence>
<feature type="domain" description="Phosphatase tensin-type" evidence="9">
    <location>
        <begin position="253"/>
        <end position="429"/>
    </location>
</feature>
<accession>A0A0M0JET4</accession>
<dbReference type="InterPro" id="IPR027359">
    <property type="entry name" value="Volt_channel_dom_sf"/>
</dbReference>
<dbReference type="AlphaFoldDB" id="A0A0M0JET4"/>
<evidence type="ECO:0000256" key="5">
    <source>
        <dbReference type="ARBA" id="ARBA00023136"/>
    </source>
</evidence>
<dbReference type="PROSITE" id="PS00383">
    <property type="entry name" value="TYR_PHOSPHATASE_1"/>
    <property type="match status" value="1"/>
</dbReference>
<dbReference type="GO" id="GO:0016314">
    <property type="term" value="F:phosphatidylinositol-3,4,5-trisphosphate 3-phosphatase activity"/>
    <property type="evidence" value="ECO:0007669"/>
    <property type="project" value="TreeGrafter"/>
</dbReference>
<dbReference type="PROSITE" id="PS51181">
    <property type="entry name" value="PPASE_TENSIN"/>
    <property type="match status" value="1"/>
</dbReference>
<feature type="compositionally biased region" description="Low complexity" evidence="6">
    <location>
        <begin position="705"/>
        <end position="736"/>
    </location>
</feature>
<keyword evidence="4 7" id="KW-1133">Transmembrane helix</keyword>
<dbReference type="SUPFAM" id="SSF81324">
    <property type="entry name" value="Voltage-gated potassium channels"/>
    <property type="match status" value="1"/>
</dbReference>
<dbReference type="PROSITE" id="PS50056">
    <property type="entry name" value="TYR_PHOSPHATASE_2"/>
    <property type="match status" value="1"/>
</dbReference>
<comment type="subcellular location">
    <subcellularLocation>
        <location evidence="1">Membrane</location>
        <topology evidence="1">Multi-pass membrane protein</topology>
    </subcellularLocation>
</comment>